<keyword evidence="3" id="KW-1185">Reference proteome</keyword>
<accession>A0A6A8GAH8</accession>
<dbReference type="Pfam" id="PF24381">
    <property type="entry name" value="DUF7537"/>
    <property type="match status" value="1"/>
</dbReference>
<reference evidence="2 3" key="1">
    <citation type="submission" date="2019-11" db="EMBL/GenBank/DDBJ databases">
        <title>Whole genome sequence of Haloferax sp. MBLA0078.</title>
        <authorList>
            <person name="Seo M.-J."/>
            <person name="Cho E.-S."/>
        </authorList>
    </citation>
    <scope>NUCLEOTIDE SEQUENCE [LARGE SCALE GENOMIC DNA]</scope>
    <source>
        <strain evidence="2 3">MBLA0078</strain>
    </source>
</reference>
<evidence type="ECO:0000313" key="3">
    <source>
        <dbReference type="Proteomes" id="UP000443423"/>
    </source>
</evidence>
<dbReference type="RefSeq" id="WP_151113059.1">
    <property type="nucleotide sequence ID" value="NZ_WKJQ01000001.1"/>
</dbReference>
<name>A0A6A8GAH8_9EURY</name>
<evidence type="ECO:0000313" key="2">
    <source>
        <dbReference type="EMBL" id="MRW97608.1"/>
    </source>
</evidence>
<dbReference type="PROSITE" id="PS51257">
    <property type="entry name" value="PROKAR_LIPOPROTEIN"/>
    <property type="match status" value="1"/>
</dbReference>
<feature type="region of interest" description="Disordered" evidence="1">
    <location>
        <begin position="23"/>
        <end position="56"/>
    </location>
</feature>
<evidence type="ECO:0008006" key="4">
    <source>
        <dbReference type="Google" id="ProtNLM"/>
    </source>
</evidence>
<dbReference type="AlphaFoldDB" id="A0A6A8GAH8"/>
<feature type="compositionally biased region" description="Gly residues" evidence="1">
    <location>
        <begin position="35"/>
        <end position="54"/>
    </location>
</feature>
<dbReference type="EMBL" id="WKJQ01000001">
    <property type="protein sequence ID" value="MRW97608.1"/>
    <property type="molecule type" value="Genomic_DNA"/>
</dbReference>
<dbReference type="Gene3D" id="2.50.20.20">
    <property type="match status" value="1"/>
</dbReference>
<gene>
    <name evidence="2" type="ORF">GJR99_13630</name>
</gene>
<comment type="caution">
    <text evidence="2">The sequence shown here is derived from an EMBL/GenBank/DDBJ whole genome shotgun (WGS) entry which is preliminary data.</text>
</comment>
<feature type="compositionally biased region" description="Low complexity" evidence="1">
    <location>
        <begin position="23"/>
        <end position="34"/>
    </location>
</feature>
<dbReference type="InterPro" id="IPR055959">
    <property type="entry name" value="DUF7537"/>
</dbReference>
<dbReference type="OrthoDB" id="237998at2157"/>
<proteinExistence type="predicted"/>
<sequence>MRNQTLTVFVALVLVLAGCAGAPTDSTTATPTDGSSGGSGGSGGGSDGSGGGAGDADEFVVSDAEAALRDAGSFTSTWSLRIVDSEGQESTLTNAYYVDLDANRTSETFTITGDDEGASYERFIADGTSYTRFGDGTDVLYQVIPADGNQLDYALARGASFAYDDFEEATFVGTETFDGVTVDRYEYTDPMLWRQYGAGTFGSDQNVTITDFTLVALVDQNGIARSSGWELVGETESGERVSAEWRFELTDLGSTDVPDPEWLDEAREEGTVTY</sequence>
<protein>
    <recommendedName>
        <fullName evidence="4">Lipoprotein</fullName>
    </recommendedName>
</protein>
<dbReference type="Proteomes" id="UP000443423">
    <property type="component" value="Unassembled WGS sequence"/>
</dbReference>
<organism evidence="2 3">
    <name type="scientific">Haloferax marinum</name>
    <dbReference type="NCBI Taxonomy" id="2666143"/>
    <lineage>
        <taxon>Archaea</taxon>
        <taxon>Methanobacteriati</taxon>
        <taxon>Methanobacteriota</taxon>
        <taxon>Stenosarchaea group</taxon>
        <taxon>Halobacteria</taxon>
        <taxon>Halobacteriales</taxon>
        <taxon>Haloferacaceae</taxon>
        <taxon>Haloferax</taxon>
    </lineage>
</organism>
<evidence type="ECO:0000256" key="1">
    <source>
        <dbReference type="SAM" id="MobiDB-lite"/>
    </source>
</evidence>